<gene>
    <name evidence="2" type="ORF">AMORRO_LOCUS8201</name>
</gene>
<proteinExistence type="predicted"/>
<protein>
    <submittedName>
        <fullName evidence="2">6628_t:CDS:1</fullName>
    </submittedName>
</protein>
<dbReference type="InterPro" id="IPR001138">
    <property type="entry name" value="Zn2Cys6_DnaBD"/>
</dbReference>
<dbReference type="AlphaFoldDB" id="A0A9N9GJL3"/>
<reference evidence="2" key="1">
    <citation type="submission" date="2021-06" db="EMBL/GenBank/DDBJ databases">
        <authorList>
            <person name="Kallberg Y."/>
            <person name="Tangrot J."/>
            <person name="Rosling A."/>
        </authorList>
    </citation>
    <scope>NUCLEOTIDE SEQUENCE</scope>
    <source>
        <strain evidence="2">CL551</strain>
    </source>
</reference>
<dbReference type="Proteomes" id="UP000789342">
    <property type="component" value="Unassembled WGS sequence"/>
</dbReference>
<evidence type="ECO:0000313" key="2">
    <source>
        <dbReference type="EMBL" id="CAG8610600.1"/>
    </source>
</evidence>
<sequence>MKECFTTVQAFQLLESKIRHQYAKQACINCRKSKTRCCQALDSEKLSLPTVNRGLKCEDFVDQKDLSISSLAFDNEIHEIRENIAKYPGKCIRCKKRGVECTYTNKFNKRGPKTRSPKMLVANLVQ</sequence>
<dbReference type="SMART" id="SM00066">
    <property type="entry name" value="GAL4"/>
    <property type="match status" value="1"/>
</dbReference>
<evidence type="ECO:0000313" key="3">
    <source>
        <dbReference type="Proteomes" id="UP000789342"/>
    </source>
</evidence>
<accession>A0A9N9GJL3</accession>
<feature type="domain" description="Zn(2)-C6 fungal-type" evidence="1">
    <location>
        <begin position="21"/>
        <end position="112"/>
    </location>
</feature>
<keyword evidence="3" id="KW-1185">Reference proteome</keyword>
<dbReference type="GO" id="GO:0008270">
    <property type="term" value="F:zinc ion binding"/>
    <property type="evidence" value="ECO:0007669"/>
    <property type="project" value="InterPro"/>
</dbReference>
<dbReference type="GO" id="GO:0000981">
    <property type="term" value="F:DNA-binding transcription factor activity, RNA polymerase II-specific"/>
    <property type="evidence" value="ECO:0007669"/>
    <property type="project" value="InterPro"/>
</dbReference>
<evidence type="ECO:0000259" key="1">
    <source>
        <dbReference type="SMART" id="SM00066"/>
    </source>
</evidence>
<name>A0A9N9GJL3_9GLOM</name>
<organism evidence="2 3">
    <name type="scientific">Acaulospora morrowiae</name>
    <dbReference type="NCBI Taxonomy" id="94023"/>
    <lineage>
        <taxon>Eukaryota</taxon>
        <taxon>Fungi</taxon>
        <taxon>Fungi incertae sedis</taxon>
        <taxon>Mucoromycota</taxon>
        <taxon>Glomeromycotina</taxon>
        <taxon>Glomeromycetes</taxon>
        <taxon>Diversisporales</taxon>
        <taxon>Acaulosporaceae</taxon>
        <taxon>Acaulospora</taxon>
    </lineage>
</organism>
<dbReference type="EMBL" id="CAJVPV010006801">
    <property type="protein sequence ID" value="CAG8610600.1"/>
    <property type="molecule type" value="Genomic_DNA"/>
</dbReference>
<comment type="caution">
    <text evidence="2">The sequence shown here is derived from an EMBL/GenBank/DDBJ whole genome shotgun (WGS) entry which is preliminary data.</text>
</comment>